<keyword evidence="1" id="KW-1133">Transmembrane helix</keyword>
<proteinExistence type="predicted"/>
<organism evidence="2 3">
    <name type="scientific">Elusimicrobium minutum (strain Pei191)</name>
    <dbReference type="NCBI Taxonomy" id="445932"/>
    <lineage>
        <taxon>Bacteria</taxon>
        <taxon>Pseudomonadati</taxon>
        <taxon>Elusimicrobiota</taxon>
        <taxon>Elusimicrobia</taxon>
        <taxon>Elusimicrobiales</taxon>
        <taxon>Elusimicrobiaceae</taxon>
        <taxon>Elusimicrobium</taxon>
    </lineage>
</organism>
<dbReference type="EMBL" id="CP001055">
    <property type="protein sequence ID" value="ACC97770.1"/>
    <property type="molecule type" value="Genomic_DNA"/>
</dbReference>
<name>B2KB11_ELUMP</name>
<keyword evidence="1" id="KW-0812">Transmembrane</keyword>
<evidence type="ECO:0000256" key="1">
    <source>
        <dbReference type="SAM" id="Phobius"/>
    </source>
</evidence>
<dbReference type="STRING" id="445932.Emin_0207"/>
<keyword evidence="3" id="KW-1185">Reference proteome</keyword>
<dbReference type="RefSeq" id="WP_012414385.1">
    <property type="nucleotide sequence ID" value="NC_010644.1"/>
</dbReference>
<protein>
    <submittedName>
        <fullName evidence="2">Uncharacterized protein</fullName>
    </submittedName>
</protein>
<dbReference type="HOGENOM" id="CLU_775528_0_0_0"/>
<dbReference type="KEGG" id="emi:Emin_0207"/>
<sequence length="357" mass="41767">MKKSREEIAEMEPEEYDNYLKNLTEEDREEENIIRAKEDAEFDLEVERIKISGQYKFDHEKINKMSEAESRAFLKKLSSEDLSLYTKEFIALSNERTEKVPQSFKFHIVISIILGAVVVWFLGGPALEAFTSLETVPKIVFILIISALILPALWAYFREKKIEKICRKCGFSLVKDDYAKYKMKNELQDIAVFRNRPRNILRREITIATSKMVSLNITGKRAYMLEVCYEWDLGRFSGEKKAQAIVLEAREAQPYIKIAPKPKFFTILKFFYKPLNKNFNGISVHKRYKLYCAPEYEQRALDSLMRVLPRIEKGNFVVEICGKWITVIKFSNTSNFDKFVASALPIAENFDTDRNYR</sequence>
<dbReference type="Proteomes" id="UP000001029">
    <property type="component" value="Chromosome"/>
</dbReference>
<feature type="transmembrane region" description="Helical" evidence="1">
    <location>
        <begin position="106"/>
        <end position="127"/>
    </location>
</feature>
<feature type="transmembrane region" description="Helical" evidence="1">
    <location>
        <begin position="139"/>
        <end position="157"/>
    </location>
</feature>
<evidence type="ECO:0000313" key="2">
    <source>
        <dbReference type="EMBL" id="ACC97770.1"/>
    </source>
</evidence>
<keyword evidence="1" id="KW-0472">Membrane</keyword>
<accession>B2KB11</accession>
<reference evidence="2 3" key="1">
    <citation type="journal article" date="2009" name="Appl. Environ. Microbiol.">
        <title>Genomic analysis of 'Elusimicrobium minutum,' the first cultivated representative of the phylum 'Elusimicrobia' (formerly termite group 1).</title>
        <authorList>
            <person name="Herlemann D.P.R."/>
            <person name="Geissinger O."/>
            <person name="Ikeda-Ohtsubo W."/>
            <person name="Kunin V."/>
            <person name="Sun H."/>
            <person name="Lapidus A."/>
            <person name="Hugenholtz P."/>
            <person name="Brune A."/>
        </authorList>
    </citation>
    <scope>NUCLEOTIDE SEQUENCE [LARGE SCALE GENOMIC DNA]</scope>
    <source>
        <strain evidence="2 3">Pei191</strain>
    </source>
</reference>
<dbReference type="AlphaFoldDB" id="B2KB11"/>
<gene>
    <name evidence="2" type="ordered locus">Emin_0207</name>
</gene>
<evidence type="ECO:0000313" key="3">
    <source>
        <dbReference type="Proteomes" id="UP000001029"/>
    </source>
</evidence>